<evidence type="ECO:0000259" key="8">
    <source>
        <dbReference type="Pfam" id="PF01120"/>
    </source>
</evidence>
<dbReference type="SMART" id="SM00812">
    <property type="entry name" value="Alpha_L_fucos"/>
    <property type="match status" value="1"/>
</dbReference>
<dbReference type="GO" id="GO:0016139">
    <property type="term" value="P:glycoside catabolic process"/>
    <property type="evidence" value="ECO:0007669"/>
    <property type="project" value="TreeGrafter"/>
</dbReference>
<name>A0AAU7V919_9ACTO</name>
<feature type="site" description="May be important for catalysis" evidence="7">
    <location>
        <position position="291"/>
    </location>
</feature>
<comment type="function">
    <text evidence="1">Alpha-L-fucosidase is responsible for hydrolyzing the alpha-1,6-linked fucose joined to the reducing-end N-acetylglucosamine of the carbohydrate moieties of glycoproteins.</text>
</comment>
<accession>A0AAU7V919</accession>
<keyword evidence="4" id="KW-0732">Signal</keyword>
<evidence type="ECO:0000256" key="7">
    <source>
        <dbReference type="PIRSR" id="PIRSR001092-1"/>
    </source>
</evidence>
<evidence type="ECO:0000256" key="3">
    <source>
        <dbReference type="ARBA" id="ARBA00012662"/>
    </source>
</evidence>
<dbReference type="EC" id="3.2.1.51" evidence="3"/>
<evidence type="ECO:0000256" key="6">
    <source>
        <dbReference type="ARBA" id="ARBA00023295"/>
    </source>
</evidence>
<dbReference type="InterPro" id="IPR000933">
    <property type="entry name" value="Glyco_hydro_29"/>
</dbReference>
<evidence type="ECO:0000256" key="2">
    <source>
        <dbReference type="ARBA" id="ARBA00007951"/>
    </source>
</evidence>
<dbReference type="GO" id="GO:0005764">
    <property type="term" value="C:lysosome"/>
    <property type="evidence" value="ECO:0007669"/>
    <property type="project" value="TreeGrafter"/>
</dbReference>
<comment type="similarity">
    <text evidence="2">Belongs to the glycosyl hydrolase 29 family.</text>
</comment>
<dbReference type="Gene3D" id="3.20.20.80">
    <property type="entry name" value="Glycosidases"/>
    <property type="match status" value="1"/>
</dbReference>
<dbReference type="RefSeq" id="WP_350258694.1">
    <property type="nucleotide sequence ID" value="NZ_CP138335.1"/>
</dbReference>
<dbReference type="InterPro" id="IPR057739">
    <property type="entry name" value="Glyco_hydro_29_N"/>
</dbReference>
<protein>
    <recommendedName>
        <fullName evidence="3">alpha-L-fucosidase</fullName>
        <ecNumber evidence="3">3.2.1.51</ecNumber>
    </recommendedName>
</protein>
<dbReference type="AlphaFoldDB" id="A0AAU7V919"/>
<reference evidence="9" key="1">
    <citation type="submission" date="2023-11" db="EMBL/GenBank/DDBJ databases">
        <title>Scrofimicrobium hongkongense sp. nov., isolated from a patient with peritonitis.</title>
        <authorList>
            <person name="Lao H.Y."/>
            <person name="Wong A.Y.P."/>
            <person name="Ng T.L."/>
            <person name="Wong R.Y.L."/>
            <person name="Yau M.C.Y."/>
            <person name="Lam J.Y.W."/>
            <person name="Siu G.K.H."/>
        </authorList>
    </citation>
    <scope>NUCLEOTIDE SEQUENCE</scope>
    <source>
        <strain evidence="9">R131</strain>
    </source>
</reference>
<dbReference type="SUPFAM" id="SSF51445">
    <property type="entry name" value="(Trans)glycosidases"/>
    <property type="match status" value="1"/>
</dbReference>
<sequence length="437" mass="49030">MANEQMASGAEAERWAALKHPLPDWFNRTKLGYFIHWGPYSVPAWGEPIAELGTIPPGEWYTHNPYAEWYYNTIRIPGSPAQQHHQEVYGGAPYDDFLDQWKAENFDPEQLVGLLAEGGAGYLVLTTKHHDGVCLWDAPETGDRNTVRRGPKRDLVGAYAQACRNHGVRFGTYYSGGLDWFVRPTDPIGPHESWHFEGLRPLDAEYASYAASHLRDLIERYQPDVLWNDIEWPDAGKNFSSDGIGRVFEEYYAAHPDGVVNDRWNVPHADYLTSEYQHLLDSESAEAWENCRGLGLSFGYNQMEGPEHALLAPDAMKHLVDVVTRGGHLLLGVGPKADGTLPEWQEQIVRNIGRWTGPMAELLAELEPTKVKPDLELGDTWIRFGDWNGRMVAFVDADQPVPVPAGSQLLSPAWANLVETELTMDPDRPGPAVIQLP</sequence>
<feature type="domain" description="Glycoside hydrolase family 29 N-terminal" evidence="8">
    <location>
        <begin position="12"/>
        <end position="356"/>
    </location>
</feature>
<dbReference type="GO" id="GO:0004560">
    <property type="term" value="F:alpha-L-fucosidase activity"/>
    <property type="evidence" value="ECO:0007669"/>
    <property type="project" value="InterPro"/>
</dbReference>
<dbReference type="KEGG" id="sapp:SAC06_02755"/>
<dbReference type="EMBL" id="CP138335">
    <property type="protein sequence ID" value="XBW08494.1"/>
    <property type="molecule type" value="Genomic_DNA"/>
</dbReference>
<dbReference type="GO" id="GO:0006004">
    <property type="term" value="P:fucose metabolic process"/>
    <property type="evidence" value="ECO:0007669"/>
    <property type="project" value="InterPro"/>
</dbReference>
<dbReference type="InterPro" id="IPR016286">
    <property type="entry name" value="FUC_metazoa-typ"/>
</dbReference>
<evidence type="ECO:0000256" key="4">
    <source>
        <dbReference type="ARBA" id="ARBA00022729"/>
    </source>
</evidence>
<evidence type="ECO:0000256" key="1">
    <source>
        <dbReference type="ARBA" id="ARBA00004071"/>
    </source>
</evidence>
<dbReference type="PIRSF" id="PIRSF001092">
    <property type="entry name" value="Alpha-L-fucosidase"/>
    <property type="match status" value="1"/>
</dbReference>
<evidence type="ECO:0000256" key="5">
    <source>
        <dbReference type="ARBA" id="ARBA00022801"/>
    </source>
</evidence>
<dbReference type="PANTHER" id="PTHR10030">
    <property type="entry name" value="ALPHA-L-FUCOSIDASE"/>
    <property type="match status" value="1"/>
</dbReference>
<organism evidence="9">
    <name type="scientific">Scrofimicrobium appendicitidis</name>
    <dbReference type="NCBI Taxonomy" id="3079930"/>
    <lineage>
        <taxon>Bacteria</taxon>
        <taxon>Bacillati</taxon>
        <taxon>Actinomycetota</taxon>
        <taxon>Actinomycetes</taxon>
        <taxon>Actinomycetales</taxon>
        <taxon>Actinomycetaceae</taxon>
        <taxon>Scrofimicrobium</taxon>
    </lineage>
</organism>
<dbReference type="PRINTS" id="PR00741">
    <property type="entry name" value="GLHYDRLASE29"/>
</dbReference>
<dbReference type="Pfam" id="PF01120">
    <property type="entry name" value="Alpha_L_fucos"/>
    <property type="match status" value="1"/>
</dbReference>
<keyword evidence="6" id="KW-0326">Glycosidase</keyword>
<dbReference type="PANTHER" id="PTHR10030:SF37">
    <property type="entry name" value="ALPHA-L-FUCOSIDASE-RELATED"/>
    <property type="match status" value="1"/>
</dbReference>
<evidence type="ECO:0000313" key="9">
    <source>
        <dbReference type="EMBL" id="XBW08494.1"/>
    </source>
</evidence>
<proteinExistence type="inferred from homology"/>
<dbReference type="InterPro" id="IPR017853">
    <property type="entry name" value="GH"/>
</dbReference>
<keyword evidence="5" id="KW-0378">Hydrolase</keyword>
<gene>
    <name evidence="9" type="ORF">SAC06_02755</name>
</gene>